<gene>
    <name evidence="1" type="ORF">FO442_13780</name>
</gene>
<dbReference type="Proteomes" id="UP000316008">
    <property type="component" value="Unassembled WGS sequence"/>
</dbReference>
<dbReference type="AlphaFoldDB" id="A0A556MNN1"/>
<dbReference type="RefSeq" id="WP_144333791.1">
    <property type="nucleotide sequence ID" value="NZ_VLPL01000007.1"/>
</dbReference>
<protein>
    <submittedName>
        <fullName evidence="1">Uncharacterized protein</fullName>
    </submittedName>
</protein>
<dbReference type="OrthoDB" id="7594941at2"/>
<reference evidence="1 2" key="1">
    <citation type="submission" date="2019-07" db="EMBL/GenBank/DDBJ databases">
        <authorList>
            <person name="Huq M.A."/>
        </authorList>
    </citation>
    <scope>NUCLEOTIDE SEQUENCE [LARGE SCALE GENOMIC DNA]</scope>
    <source>
        <strain evidence="1 2">MAH-3</strain>
    </source>
</reference>
<organism evidence="1 2">
    <name type="scientific">Fluviicola chungangensis</name>
    <dbReference type="NCBI Taxonomy" id="2597671"/>
    <lineage>
        <taxon>Bacteria</taxon>
        <taxon>Pseudomonadati</taxon>
        <taxon>Bacteroidota</taxon>
        <taxon>Flavobacteriia</taxon>
        <taxon>Flavobacteriales</taxon>
        <taxon>Crocinitomicaceae</taxon>
        <taxon>Fluviicola</taxon>
    </lineage>
</organism>
<evidence type="ECO:0000313" key="2">
    <source>
        <dbReference type="Proteomes" id="UP000316008"/>
    </source>
</evidence>
<name>A0A556MNN1_9FLAO</name>
<keyword evidence="2" id="KW-1185">Reference proteome</keyword>
<evidence type="ECO:0000313" key="1">
    <source>
        <dbReference type="EMBL" id="TSJ41530.1"/>
    </source>
</evidence>
<accession>A0A556MNN1</accession>
<comment type="caution">
    <text evidence="1">The sequence shown here is derived from an EMBL/GenBank/DDBJ whole genome shotgun (WGS) entry which is preliminary data.</text>
</comment>
<dbReference type="EMBL" id="VLPL01000007">
    <property type="protein sequence ID" value="TSJ41530.1"/>
    <property type="molecule type" value="Genomic_DNA"/>
</dbReference>
<sequence length="153" mass="15987">MPAIETITSTLTNSPLSSMIENMGLSIATAQAALDSNSIEMLKKIASSTVEIGGNQISLLNLGFVPSFYAFTEASFDAKMDFAMSESTAFDVNGVVSVETQVVSTTVSAGYARKFDQSASASSSIAARMVSLPPPENLVTLLKNLSSEGNTTT</sequence>
<proteinExistence type="predicted"/>